<gene>
    <name evidence="2" type="ORF">DN752_02555</name>
</gene>
<evidence type="ECO:0000313" key="3">
    <source>
        <dbReference type="Proteomes" id="UP000248688"/>
    </source>
</evidence>
<evidence type="ECO:0000313" key="2">
    <source>
        <dbReference type="EMBL" id="AWW29109.1"/>
    </source>
</evidence>
<dbReference type="InterPro" id="IPR002716">
    <property type="entry name" value="PIN_dom"/>
</dbReference>
<dbReference type="InterPro" id="IPR002850">
    <property type="entry name" value="PIN_toxin-like"/>
</dbReference>
<dbReference type="EMBL" id="CP030041">
    <property type="protein sequence ID" value="AWW29109.1"/>
    <property type="molecule type" value="Genomic_DNA"/>
</dbReference>
<evidence type="ECO:0000259" key="1">
    <source>
        <dbReference type="SMART" id="SM00670"/>
    </source>
</evidence>
<dbReference type="PANTHER" id="PTHR34610">
    <property type="entry name" value="SSL7007 PROTEIN"/>
    <property type="match status" value="1"/>
</dbReference>
<dbReference type="PANTHER" id="PTHR34610:SF3">
    <property type="entry name" value="SSL7007 PROTEIN"/>
    <property type="match status" value="1"/>
</dbReference>
<dbReference type="Proteomes" id="UP000248688">
    <property type="component" value="Chromosome"/>
</dbReference>
<dbReference type="Pfam" id="PF13470">
    <property type="entry name" value="PIN_3"/>
    <property type="match status" value="1"/>
</dbReference>
<dbReference type="RefSeq" id="WP_112782529.1">
    <property type="nucleotide sequence ID" value="NZ_CP030041.1"/>
</dbReference>
<feature type="domain" description="PIN" evidence="1">
    <location>
        <begin position="4"/>
        <end position="116"/>
    </location>
</feature>
<dbReference type="NCBIfam" id="TIGR00305">
    <property type="entry name" value="putative toxin-antitoxin system toxin component, PIN family"/>
    <property type="match status" value="1"/>
</dbReference>
<dbReference type="SMART" id="SM00670">
    <property type="entry name" value="PINc"/>
    <property type="match status" value="1"/>
</dbReference>
<dbReference type="InterPro" id="IPR029060">
    <property type="entry name" value="PIN-like_dom_sf"/>
</dbReference>
<dbReference type="KEGG" id="est:DN752_02555"/>
<proteinExistence type="predicted"/>
<name>A0A2Z4IE61_9BACT</name>
<sequence length="142" mass="16688">MKSKKIVLDTNLWISFLISKDLIQLDELIATQKIKLVFSLELIEEFIEVVSRPKFKKYFSTNDIENILEYFDQYGQIFKVKSTIKACRDEKDDFLLNLSIDSKADFLITGDKDLLSLGKIEKTKIMTFKEFTNFISFNYEKS</sequence>
<dbReference type="SUPFAM" id="SSF88723">
    <property type="entry name" value="PIN domain-like"/>
    <property type="match status" value="1"/>
</dbReference>
<dbReference type="AlphaFoldDB" id="A0A2Z4IE61"/>
<keyword evidence="3" id="KW-1185">Reference proteome</keyword>
<protein>
    <submittedName>
        <fullName evidence="2">Putative toxin-antitoxin system toxin component, PIN family</fullName>
    </submittedName>
</protein>
<reference evidence="2 3" key="1">
    <citation type="submission" date="2018-06" db="EMBL/GenBank/DDBJ databases">
        <title>Echinicola strongylocentroti sp. nov., isolated from a sea urchin Strongylocentrotus intermedius.</title>
        <authorList>
            <person name="Bae S.S."/>
        </authorList>
    </citation>
    <scope>NUCLEOTIDE SEQUENCE [LARGE SCALE GENOMIC DNA]</scope>
    <source>
        <strain evidence="2 3">MEBiC08714</strain>
    </source>
</reference>
<accession>A0A2Z4IE61</accession>
<dbReference type="OrthoDB" id="597986at2"/>
<organism evidence="2 3">
    <name type="scientific">Echinicola strongylocentroti</name>
    <dbReference type="NCBI Taxonomy" id="1795355"/>
    <lineage>
        <taxon>Bacteria</taxon>
        <taxon>Pseudomonadati</taxon>
        <taxon>Bacteroidota</taxon>
        <taxon>Cytophagia</taxon>
        <taxon>Cytophagales</taxon>
        <taxon>Cyclobacteriaceae</taxon>
        <taxon>Echinicola</taxon>
    </lineage>
</organism>